<proteinExistence type="predicted"/>
<dbReference type="AlphaFoldDB" id="A0AAD9I9X0"/>
<evidence type="ECO:0000256" key="1">
    <source>
        <dbReference type="SAM" id="MobiDB-lite"/>
    </source>
</evidence>
<keyword evidence="3" id="KW-1185">Reference proteome</keyword>
<sequence>MGKSITNSGNSGRDAAEPSAAVFAMDPSASFASSSSDFPAAGAGGAPTDPAQAKAAAARNSKKYREELDSAKSRLADQKFNVADYPDPLLPRQGPPSLPRGVTAETEEKLRTLVQSLKTENANA</sequence>
<protein>
    <submittedName>
        <fullName evidence="2">Uncharacterized protein</fullName>
    </submittedName>
</protein>
<gene>
    <name evidence="2" type="ORF">P8C59_007862</name>
</gene>
<dbReference type="Proteomes" id="UP001217918">
    <property type="component" value="Unassembled WGS sequence"/>
</dbReference>
<feature type="compositionally biased region" description="Polar residues" evidence="1">
    <location>
        <begin position="1"/>
        <end position="11"/>
    </location>
</feature>
<evidence type="ECO:0000313" key="2">
    <source>
        <dbReference type="EMBL" id="KAK2073588.1"/>
    </source>
</evidence>
<feature type="compositionally biased region" description="Low complexity" evidence="1">
    <location>
        <begin position="23"/>
        <end position="58"/>
    </location>
</feature>
<feature type="region of interest" description="Disordered" evidence="1">
    <location>
        <begin position="1"/>
        <end position="105"/>
    </location>
</feature>
<evidence type="ECO:0000313" key="3">
    <source>
        <dbReference type="Proteomes" id="UP001217918"/>
    </source>
</evidence>
<accession>A0AAD9I9X0</accession>
<reference evidence="2" key="1">
    <citation type="journal article" date="2023" name="Mol. Plant Microbe Interact.">
        <title>Elucidating the Obligate Nature and Biological Capacity of an Invasive Fungal Corn Pathogen.</title>
        <authorList>
            <person name="MacCready J.S."/>
            <person name="Roggenkamp E.M."/>
            <person name="Gdanetz K."/>
            <person name="Chilvers M.I."/>
        </authorList>
    </citation>
    <scope>NUCLEOTIDE SEQUENCE</scope>
    <source>
        <strain evidence="2">PM02</strain>
    </source>
</reference>
<feature type="compositionally biased region" description="Basic and acidic residues" evidence="1">
    <location>
        <begin position="63"/>
        <end position="77"/>
    </location>
</feature>
<comment type="caution">
    <text evidence="2">The sequence shown here is derived from an EMBL/GenBank/DDBJ whole genome shotgun (WGS) entry which is preliminary data.</text>
</comment>
<organism evidence="2 3">
    <name type="scientific">Phyllachora maydis</name>
    <dbReference type="NCBI Taxonomy" id="1825666"/>
    <lineage>
        <taxon>Eukaryota</taxon>
        <taxon>Fungi</taxon>
        <taxon>Dikarya</taxon>
        <taxon>Ascomycota</taxon>
        <taxon>Pezizomycotina</taxon>
        <taxon>Sordariomycetes</taxon>
        <taxon>Sordariomycetidae</taxon>
        <taxon>Phyllachorales</taxon>
        <taxon>Phyllachoraceae</taxon>
        <taxon>Phyllachora</taxon>
    </lineage>
</organism>
<dbReference type="EMBL" id="JAQQPM010000007">
    <property type="protein sequence ID" value="KAK2073588.1"/>
    <property type="molecule type" value="Genomic_DNA"/>
</dbReference>
<name>A0AAD9I9X0_9PEZI</name>